<name>A0A255ID16_9FIRM</name>
<feature type="compositionally biased region" description="Polar residues" evidence="1">
    <location>
        <begin position="339"/>
        <end position="351"/>
    </location>
</feature>
<protein>
    <submittedName>
        <fullName evidence="4">LysM domain-containing protein</fullName>
    </submittedName>
    <submittedName>
        <fullName evidence="5">LysM peptidoglycan-binding domain-containing protein</fullName>
    </submittedName>
</protein>
<dbReference type="EMBL" id="NOKA02000087">
    <property type="protein sequence ID" value="RDY28300.1"/>
    <property type="molecule type" value="Genomic_DNA"/>
</dbReference>
<keyword evidence="2" id="KW-0472">Membrane</keyword>
<gene>
    <name evidence="4" type="ORF">C8E03_12510</name>
    <name evidence="5" type="ORF">CG710_019725</name>
</gene>
<organism evidence="4 7">
    <name type="scientific">Lachnotalea glycerini</name>
    <dbReference type="NCBI Taxonomy" id="1763509"/>
    <lineage>
        <taxon>Bacteria</taxon>
        <taxon>Bacillati</taxon>
        <taxon>Bacillota</taxon>
        <taxon>Clostridia</taxon>
        <taxon>Lachnospirales</taxon>
        <taxon>Lachnospiraceae</taxon>
        <taxon>Lachnotalea</taxon>
    </lineage>
</organism>
<dbReference type="Proteomes" id="UP000216411">
    <property type="component" value="Unassembled WGS sequence"/>
</dbReference>
<dbReference type="OrthoDB" id="3292458at2"/>
<feature type="region of interest" description="Disordered" evidence="1">
    <location>
        <begin position="283"/>
        <end position="315"/>
    </location>
</feature>
<proteinExistence type="predicted"/>
<dbReference type="Gene3D" id="3.10.350.10">
    <property type="entry name" value="LysM domain"/>
    <property type="match status" value="1"/>
</dbReference>
<keyword evidence="2" id="KW-0812">Transmembrane</keyword>
<dbReference type="EMBL" id="QICS01000025">
    <property type="protein sequence ID" value="PXV84593.1"/>
    <property type="molecule type" value="Genomic_DNA"/>
</dbReference>
<dbReference type="AlphaFoldDB" id="A0A255ID16"/>
<feature type="region of interest" description="Disordered" evidence="1">
    <location>
        <begin position="335"/>
        <end position="385"/>
    </location>
</feature>
<evidence type="ECO:0000256" key="1">
    <source>
        <dbReference type="SAM" id="MobiDB-lite"/>
    </source>
</evidence>
<dbReference type="SUPFAM" id="SSF54106">
    <property type="entry name" value="LysM domain"/>
    <property type="match status" value="1"/>
</dbReference>
<evidence type="ECO:0000313" key="5">
    <source>
        <dbReference type="EMBL" id="RDY28300.1"/>
    </source>
</evidence>
<dbReference type="InterPro" id="IPR036779">
    <property type="entry name" value="LysM_dom_sf"/>
</dbReference>
<sequence length="432" mass="49800">MIEIIYSKENEKNEEYLRVPKNIRQIGIPDETRKIYVEDYAITFINQLASKGTKEPKAAVLVGYTTYNNSCEYIFISGVVEAEEVKIRKNNIEFLEKTWTCIYNKIKKYFPNQDIVGWFLSELAFNGESSDHIIKAHIDNFAGSDKVFMKIDPIENEEIFYVFQNGHFIRQMGYYIYYEKNEEMQEYMVQSKENIKEEQPLEQVEDHAAKSFRSIIQERKDEKHEKKIATFMYTTSSFFIMIVIAIGITMMNNYDKIKSMEQTLNSISRAVNQEDEKIATDWFAKNQNQEDDNTKEIASDESAQENDDTNASAQAAEAMNQTAIPVENVNGDVQKQETSEQNTAGTVTEINSSEEEMQKTLEESNQEEAAQESASPKEEATEPKYYTVQKGDTLAKISMNLYNTKDKVKEICELNNIENDNKIQAGQSLLLP</sequence>
<dbReference type="InterPro" id="IPR052196">
    <property type="entry name" value="Bact_Kbp"/>
</dbReference>
<accession>A0A255ID16</accession>
<evidence type="ECO:0000313" key="7">
    <source>
        <dbReference type="Proteomes" id="UP000247523"/>
    </source>
</evidence>
<dbReference type="CDD" id="cd00118">
    <property type="entry name" value="LysM"/>
    <property type="match status" value="1"/>
</dbReference>
<dbReference type="InterPro" id="IPR018392">
    <property type="entry name" value="LysM"/>
</dbReference>
<evidence type="ECO:0000313" key="4">
    <source>
        <dbReference type="EMBL" id="PXV84593.1"/>
    </source>
</evidence>
<reference evidence="5" key="3">
    <citation type="submission" date="2018-07" db="EMBL/GenBank/DDBJ databases">
        <authorList>
            <person name="Quirk P.G."/>
            <person name="Krulwich T.A."/>
        </authorList>
    </citation>
    <scope>NUCLEOTIDE SEQUENCE</scope>
    <source>
        <strain evidence="5">CCRI-19302</strain>
    </source>
</reference>
<keyword evidence="6" id="KW-1185">Reference proteome</keyword>
<dbReference type="RefSeq" id="WP_094377723.1">
    <property type="nucleotide sequence ID" value="NZ_NOKA02000087.1"/>
</dbReference>
<keyword evidence="2" id="KW-1133">Transmembrane helix</keyword>
<dbReference type="PROSITE" id="PS51782">
    <property type="entry name" value="LYSM"/>
    <property type="match status" value="1"/>
</dbReference>
<feature type="domain" description="LysM" evidence="3">
    <location>
        <begin position="384"/>
        <end position="431"/>
    </location>
</feature>
<dbReference type="SMART" id="SM00257">
    <property type="entry name" value="LysM"/>
    <property type="match status" value="1"/>
</dbReference>
<evidence type="ECO:0000256" key="2">
    <source>
        <dbReference type="SAM" id="Phobius"/>
    </source>
</evidence>
<evidence type="ECO:0000313" key="6">
    <source>
        <dbReference type="Proteomes" id="UP000216411"/>
    </source>
</evidence>
<dbReference type="Proteomes" id="UP000247523">
    <property type="component" value="Unassembled WGS sequence"/>
</dbReference>
<feature type="transmembrane region" description="Helical" evidence="2">
    <location>
        <begin position="228"/>
        <end position="251"/>
    </location>
</feature>
<dbReference type="PANTHER" id="PTHR34700:SF4">
    <property type="entry name" value="PHAGE-LIKE ELEMENT PBSX PROTEIN XKDP"/>
    <property type="match status" value="1"/>
</dbReference>
<comment type="caution">
    <text evidence="4">The sequence shown here is derived from an EMBL/GenBank/DDBJ whole genome shotgun (WGS) entry which is preliminary data.</text>
</comment>
<dbReference type="PANTHER" id="PTHR34700">
    <property type="entry name" value="POTASSIUM BINDING PROTEIN KBP"/>
    <property type="match status" value="1"/>
</dbReference>
<dbReference type="Pfam" id="PF01476">
    <property type="entry name" value="LysM"/>
    <property type="match status" value="1"/>
</dbReference>
<reference evidence="4 7" key="2">
    <citation type="submission" date="2018-05" db="EMBL/GenBank/DDBJ databases">
        <title>Genomic Encyclopedia of Type Strains, Phase IV (KMG-IV): sequencing the most valuable type-strain genomes for metagenomic binning, comparative biology and taxonomic classification.</title>
        <authorList>
            <person name="Goeker M."/>
        </authorList>
    </citation>
    <scope>NUCLEOTIDE SEQUENCE [LARGE SCALE GENOMIC DNA]</scope>
    <source>
        <strain evidence="4 7">DSM 28816</strain>
    </source>
</reference>
<evidence type="ECO:0000259" key="3">
    <source>
        <dbReference type="PROSITE" id="PS51782"/>
    </source>
</evidence>
<reference evidence="5 6" key="1">
    <citation type="journal article" date="2017" name="Genome Announc.">
        <title>Draft Genome Sequence of a Sporulating and Motile Strain of Lachnotalea glycerini Isolated from Water in Quebec City, Canada.</title>
        <authorList>
            <person name="Maheux A.F."/>
            <person name="Boudreau D.K."/>
            <person name="Berube E."/>
            <person name="Boissinot M."/>
            <person name="Raymond F."/>
            <person name="Brodeur S."/>
            <person name="Corbeil J."/>
            <person name="Isabel S."/>
            <person name="Omar R.F."/>
            <person name="Bergeron M.G."/>
        </authorList>
    </citation>
    <scope>NUCLEOTIDE SEQUENCE [LARGE SCALE GENOMIC DNA]</scope>
    <source>
        <strain evidence="5 6">CCRI-19302</strain>
    </source>
</reference>